<evidence type="ECO:0000313" key="2">
    <source>
        <dbReference type="EMBL" id="KAL2536868.1"/>
    </source>
</evidence>
<dbReference type="Proteomes" id="UP001604277">
    <property type="component" value="Unassembled WGS sequence"/>
</dbReference>
<evidence type="ECO:0000313" key="3">
    <source>
        <dbReference type="Proteomes" id="UP001604277"/>
    </source>
</evidence>
<accession>A0ABD1VJP4</accession>
<feature type="region of interest" description="Disordered" evidence="1">
    <location>
        <begin position="87"/>
        <end position="106"/>
    </location>
</feature>
<gene>
    <name evidence="2" type="ORF">Fot_18259</name>
</gene>
<proteinExistence type="predicted"/>
<keyword evidence="3" id="KW-1185">Reference proteome</keyword>
<organism evidence="2 3">
    <name type="scientific">Forsythia ovata</name>
    <dbReference type="NCBI Taxonomy" id="205694"/>
    <lineage>
        <taxon>Eukaryota</taxon>
        <taxon>Viridiplantae</taxon>
        <taxon>Streptophyta</taxon>
        <taxon>Embryophyta</taxon>
        <taxon>Tracheophyta</taxon>
        <taxon>Spermatophyta</taxon>
        <taxon>Magnoliopsida</taxon>
        <taxon>eudicotyledons</taxon>
        <taxon>Gunneridae</taxon>
        <taxon>Pentapetalae</taxon>
        <taxon>asterids</taxon>
        <taxon>lamiids</taxon>
        <taxon>Lamiales</taxon>
        <taxon>Oleaceae</taxon>
        <taxon>Forsythieae</taxon>
        <taxon>Forsythia</taxon>
    </lineage>
</organism>
<comment type="caution">
    <text evidence="2">The sequence shown here is derived from an EMBL/GenBank/DDBJ whole genome shotgun (WGS) entry which is preliminary data.</text>
</comment>
<name>A0ABD1VJP4_9LAMI</name>
<reference evidence="3" key="1">
    <citation type="submission" date="2024-07" db="EMBL/GenBank/DDBJ databases">
        <title>Two chromosome-level genome assemblies of Korean endemic species Abeliophyllum distichum and Forsythia ovata (Oleaceae).</title>
        <authorList>
            <person name="Jang H."/>
        </authorList>
    </citation>
    <scope>NUCLEOTIDE SEQUENCE [LARGE SCALE GENOMIC DNA]</scope>
</reference>
<sequence length="145" mass="16521">MTDLQTRSRTRIIAITEESESVARDDQLPPFPHVTQTQFNSLETKIESLMDFLHNQTQKPAELVPNSSKIHKKQPLLVEHQNTSLSVQPTGIGQRFPPLDTPPQMGPAIAPRPQRQHMMKVLRKGHPNWDVPVHLLSPPFWAIFV</sequence>
<protein>
    <submittedName>
        <fullName evidence="2">Uncharacterized protein</fullName>
    </submittedName>
</protein>
<dbReference type="AlphaFoldDB" id="A0ABD1VJP4"/>
<evidence type="ECO:0000256" key="1">
    <source>
        <dbReference type="SAM" id="MobiDB-lite"/>
    </source>
</evidence>
<dbReference type="EMBL" id="JBFOLJ010000005">
    <property type="protein sequence ID" value="KAL2536868.1"/>
    <property type="molecule type" value="Genomic_DNA"/>
</dbReference>